<dbReference type="InterPro" id="IPR003746">
    <property type="entry name" value="DUF167"/>
</dbReference>
<dbReference type="NCBIfam" id="TIGR00251">
    <property type="entry name" value="DUF167 family protein"/>
    <property type="match status" value="1"/>
</dbReference>
<dbReference type="Pfam" id="PF02594">
    <property type="entry name" value="DUF167"/>
    <property type="match status" value="1"/>
</dbReference>
<dbReference type="SMART" id="SM01152">
    <property type="entry name" value="DUF167"/>
    <property type="match status" value="1"/>
</dbReference>
<comment type="similarity">
    <text evidence="1 2">Belongs to the UPF0235 family.</text>
</comment>
<keyword evidence="5" id="KW-1185">Reference proteome</keyword>
<evidence type="ECO:0000313" key="5">
    <source>
        <dbReference type="Proteomes" id="UP001165652"/>
    </source>
</evidence>
<sequence length="121" mass="12242">MTEPAAASSADSPAESGSPWVAAPDGLVVTVRLTPRGGRDAFDGVERLADGRAVLKARVRAAPTEGEANAALIKLFSRALKVPARAVALTAGDTSRIKRIKIAGPSAVLADALARLSGVSA</sequence>
<dbReference type="RefSeq" id="WP_272776638.1">
    <property type="nucleotide sequence ID" value="NZ_JAQQLI010000010.1"/>
</dbReference>
<evidence type="ECO:0000256" key="2">
    <source>
        <dbReference type="HAMAP-Rule" id="MF_00634"/>
    </source>
</evidence>
<reference evidence="4" key="1">
    <citation type="journal article" date="2023" name="Microbiol Resour">
        <title>Genome Sequences of Rhodoplanes serenus and Two Thermotolerant Strains, Rhodoplanes tepidamans and 'Rhodoplanes cryptolactis,' Further Refine the Genus.</title>
        <authorList>
            <person name="Rayyan A.A."/>
            <person name="Kyndt J.A."/>
        </authorList>
    </citation>
    <scope>NUCLEOTIDE SEQUENCE</scope>
    <source>
        <strain evidence="4">DSM 9987</strain>
    </source>
</reference>
<name>A0ABT5J8G6_RHOTP</name>
<dbReference type="EMBL" id="JAQQLI010000010">
    <property type="protein sequence ID" value="MDC7785793.1"/>
    <property type="molecule type" value="Genomic_DNA"/>
</dbReference>
<dbReference type="NCBIfam" id="NF002348">
    <property type="entry name" value="PRK01310.1"/>
    <property type="match status" value="1"/>
</dbReference>
<feature type="region of interest" description="Disordered" evidence="3">
    <location>
        <begin position="1"/>
        <end position="21"/>
    </location>
</feature>
<accession>A0ABT5J8G6</accession>
<proteinExistence type="inferred from homology"/>
<comment type="caution">
    <text evidence="4">The sequence shown here is derived from an EMBL/GenBank/DDBJ whole genome shotgun (WGS) entry which is preliminary data.</text>
</comment>
<dbReference type="InterPro" id="IPR036591">
    <property type="entry name" value="YggU-like_sf"/>
</dbReference>
<gene>
    <name evidence="4" type="ORF">PQJ73_08880</name>
</gene>
<dbReference type="SUPFAM" id="SSF69786">
    <property type="entry name" value="YggU-like"/>
    <property type="match status" value="1"/>
</dbReference>
<protein>
    <recommendedName>
        <fullName evidence="2">UPF0235 protein PQJ73_08880</fullName>
    </recommendedName>
</protein>
<reference evidence="4" key="2">
    <citation type="submission" date="2023-02" db="EMBL/GenBank/DDBJ databases">
        <authorList>
            <person name="Rayyan A."/>
            <person name="Meyer T."/>
            <person name="Kyndt J.A."/>
        </authorList>
    </citation>
    <scope>NUCLEOTIDE SEQUENCE</scope>
    <source>
        <strain evidence="4">DSM 9987</strain>
    </source>
</reference>
<organism evidence="4 5">
    <name type="scientific">Rhodoplanes tepidamans</name>
    <name type="common">Rhodoplanes cryptolactis</name>
    <dbReference type="NCBI Taxonomy" id="200616"/>
    <lineage>
        <taxon>Bacteria</taxon>
        <taxon>Pseudomonadati</taxon>
        <taxon>Pseudomonadota</taxon>
        <taxon>Alphaproteobacteria</taxon>
        <taxon>Hyphomicrobiales</taxon>
        <taxon>Nitrobacteraceae</taxon>
        <taxon>Rhodoplanes</taxon>
    </lineage>
</organism>
<evidence type="ECO:0000256" key="3">
    <source>
        <dbReference type="SAM" id="MobiDB-lite"/>
    </source>
</evidence>
<dbReference type="Gene3D" id="3.30.1200.10">
    <property type="entry name" value="YggU-like"/>
    <property type="match status" value="1"/>
</dbReference>
<evidence type="ECO:0000313" key="4">
    <source>
        <dbReference type="EMBL" id="MDC7785793.1"/>
    </source>
</evidence>
<feature type="compositionally biased region" description="Low complexity" evidence="3">
    <location>
        <begin position="1"/>
        <end position="19"/>
    </location>
</feature>
<dbReference type="Proteomes" id="UP001165652">
    <property type="component" value="Unassembled WGS sequence"/>
</dbReference>
<evidence type="ECO:0000256" key="1">
    <source>
        <dbReference type="ARBA" id="ARBA00010364"/>
    </source>
</evidence>
<dbReference type="HAMAP" id="MF_00634">
    <property type="entry name" value="UPF0235"/>
    <property type="match status" value="1"/>
</dbReference>